<sequence length="139" mass="15287">MKFKLKKVVILGTMALVITINPSMSGYLTSLAYAAHPSKQSSTSNHAERPEDELNGLLGAASDKEVYDALLEGESLADIAESRGQDADRVIRLQVAQLQEQLQKRLNEGSLTQEAYELQLQELPELVAQSARTRYTILG</sequence>
<protein>
    <submittedName>
        <fullName evidence="1">Uncharacterized protein</fullName>
    </submittedName>
</protein>
<organism evidence="1 2">
    <name type="scientific">Paenibacillus rhizolycopersici</name>
    <dbReference type="NCBI Taxonomy" id="2780073"/>
    <lineage>
        <taxon>Bacteria</taxon>
        <taxon>Bacillati</taxon>
        <taxon>Bacillota</taxon>
        <taxon>Bacilli</taxon>
        <taxon>Bacillales</taxon>
        <taxon>Paenibacillaceae</taxon>
        <taxon>Paenibacillus</taxon>
    </lineage>
</organism>
<proteinExistence type="predicted"/>
<name>A0ABS2H260_9BACL</name>
<dbReference type="EMBL" id="JADCNN020000002">
    <property type="protein sequence ID" value="MBM6994706.1"/>
    <property type="molecule type" value="Genomic_DNA"/>
</dbReference>
<keyword evidence="2" id="KW-1185">Reference proteome</keyword>
<dbReference type="Proteomes" id="UP001516620">
    <property type="component" value="Unassembled WGS sequence"/>
</dbReference>
<dbReference type="RefSeq" id="WP_155606789.1">
    <property type="nucleotide sequence ID" value="NZ_JADCNN020000002.1"/>
</dbReference>
<accession>A0ABS2H260</accession>
<gene>
    <name evidence="1" type="ORF">IM700_003400</name>
</gene>
<reference evidence="1 2" key="1">
    <citation type="submission" date="2021-01" db="EMBL/GenBank/DDBJ databases">
        <title>Paenibacillus sp.nov. isolated from the rhizosphere soil of tomato plant.</title>
        <authorList>
            <person name="Thin K.K."/>
            <person name="Zhang X."/>
            <person name="He S."/>
        </authorList>
    </citation>
    <scope>NUCLEOTIDE SEQUENCE [LARGE SCALE GENOMIC DNA]</scope>
    <source>
        <strain evidence="1 2">DXFW5</strain>
    </source>
</reference>
<comment type="caution">
    <text evidence="1">The sequence shown here is derived from an EMBL/GenBank/DDBJ whole genome shotgun (WGS) entry which is preliminary data.</text>
</comment>
<evidence type="ECO:0000313" key="1">
    <source>
        <dbReference type="EMBL" id="MBM6994706.1"/>
    </source>
</evidence>
<evidence type="ECO:0000313" key="2">
    <source>
        <dbReference type="Proteomes" id="UP001516620"/>
    </source>
</evidence>